<sequence>MLENAEHGPQLCVNVLASQPPQCGGPDVPDDAVPDFTPPCEPPAGGWAHRARGHHGPVHRRPRTARGSLAPGVRRSSTVTRRSSTSGTATGWSA</sequence>
<organism evidence="2 3">
    <name type="scientific">Jiangella rhizosphaerae</name>
    <dbReference type="NCBI Taxonomy" id="2293569"/>
    <lineage>
        <taxon>Bacteria</taxon>
        <taxon>Bacillati</taxon>
        <taxon>Actinomycetota</taxon>
        <taxon>Actinomycetes</taxon>
        <taxon>Jiangellales</taxon>
        <taxon>Jiangellaceae</taxon>
        <taxon>Jiangella</taxon>
    </lineage>
</organism>
<feature type="region of interest" description="Disordered" evidence="1">
    <location>
        <begin position="23"/>
        <end position="94"/>
    </location>
</feature>
<proteinExistence type="predicted"/>
<evidence type="ECO:0000256" key="1">
    <source>
        <dbReference type="SAM" id="MobiDB-lite"/>
    </source>
</evidence>
<evidence type="ECO:0000313" key="3">
    <source>
        <dbReference type="Proteomes" id="UP000284057"/>
    </source>
</evidence>
<dbReference type="EMBL" id="QUAL01000042">
    <property type="protein sequence ID" value="RIQ33639.1"/>
    <property type="molecule type" value="Genomic_DNA"/>
</dbReference>
<protein>
    <submittedName>
        <fullName evidence="2">Uncharacterized protein</fullName>
    </submittedName>
</protein>
<accession>A0A418KUR9</accession>
<feature type="compositionally biased region" description="Basic residues" evidence="1">
    <location>
        <begin position="49"/>
        <end position="64"/>
    </location>
</feature>
<gene>
    <name evidence="2" type="ORF">DY240_05045</name>
</gene>
<dbReference type="AlphaFoldDB" id="A0A418KUR9"/>
<reference evidence="2 3" key="1">
    <citation type="submission" date="2018-09" db="EMBL/GenBank/DDBJ databases">
        <title>Isolation, diversity and antifungal activity of actinobacteria from wheat.</title>
        <authorList>
            <person name="Han C."/>
        </authorList>
    </citation>
    <scope>NUCLEOTIDE SEQUENCE [LARGE SCALE GENOMIC DNA]</scope>
    <source>
        <strain evidence="2 3">NEAU-YY265</strain>
    </source>
</reference>
<feature type="compositionally biased region" description="Low complexity" evidence="1">
    <location>
        <begin position="72"/>
        <end position="88"/>
    </location>
</feature>
<comment type="caution">
    <text evidence="2">The sequence shown here is derived from an EMBL/GenBank/DDBJ whole genome shotgun (WGS) entry which is preliminary data.</text>
</comment>
<dbReference type="Proteomes" id="UP000284057">
    <property type="component" value="Unassembled WGS sequence"/>
</dbReference>
<name>A0A418KUR9_9ACTN</name>
<keyword evidence="3" id="KW-1185">Reference proteome</keyword>
<evidence type="ECO:0000313" key="2">
    <source>
        <dbReference type="EMBL" id="RIQ33639.1"/>
    </source>
</evidence>